<dbReference type="CDD" id="cd00170">
    <property type="entry name" value="SEC14"/>
    <property type="match status" value="1"/>
</dbReference>
<evidence type="ECO:0000313" key="2">
    <source>
        <dbReference type="EMBL" id="OAE23591.1"/>
    </source>
</evidence>
<sequence length="343" mass="38284">MAAAAAAISVPCSSFGTSGVERAVQCRPSGSITIPSKCLLRRTSLESARRCESKRGAKTSRSQFTVVASSAQPRVYQVTEQLVDEVRNRLEKEQGDLRVGKNGRDDPALISWFLKDRKLDVEATVAKLTRALQWRKEFGVDQITEDFIAAAAAKGEAYLHTHKDKKGRPTIVVVAKKHFPAENSKFETEKLCVALIERGVDQLPEGEDKLLGIFDLRGFTSKNADWKFVRFLVDVFYEYYPKRLGEVLFIDAPFIFSAGWNTFKPLLGSYAQLVRPFQFGLPSDVLVPVLNSALNRFPAASNNVFPIKVWINEMSREASHGSRNNELTDGCGQYTCLDRSQLP</sequence>
<dbReference type="PANTHER" id="PTHR47556:SF1">
    <property type="entry name" value="SEC14P-LIKE PHOSPHATIDYLINOSITOL TRANSFER FAMILY PROTEIN"/>
    <property type="match status" value="1"/>
</dbReference>
<dbReference type="Pfam" id="PF00650">
    <property type="entry name" value="CRAL_TRIO"/>
    <property type="match status" value="1"/>
</dbReference>
<evidence type="ECO:0000313" key="3">
    <source>
        <dbReference type="Proteomes" id="UP000077202"/>
    </source>
</evidence>
<evidence type="ECO:0000259" key="1">
    <source>
        <dbReference type="PROSITE" id="PS50191"/>
    </source>
</evidence>
<dbReference type="Gene3D" id="3.40.525.10">
    <property type="entry name" value="CRAL-TRIO lipid binding domain"/>
    <property type="match status" value="1"/>
</dbReference>
<dbReference type="InterPro" id="IPR036273">
    <property type="entry name" value="CRAL/TRIO_N_dom_sf"/>
</dbReference>
<proteinExistence type="predicted"/>
<dbReference type="PROSITE" id="PS50191">
    <property type="entry name" value="CRAL_TRIO"/>
    <property type="match status" value="1"/>
</dbReference>
<keyword evidence="3" id="KW-1185">Reference proteome</keyword>
<reference evidence="2" key="1">
    <citation type="submission" date="2016-03" db="EMBL/GenBank/DDBJ databases">
        <title>Mechanisms controlling the formation of the plant cell surface in tip-growing cells are functionally conserved among land plants.</title>
        <authorList>
            <person name="Honkanen S."/>
            <person name="Jones V.A."/>
            <person name="Morieri G."/>
            <person name="Champion C."/>
            <person name="Hetherington A.J."/>
            <person name="Kelly S."/>
            <person name="Saint-Marcoux D."/>
            <person name="Proust H."/>
            <person name="Prescott H."/>
            <person name="Dolan L."/>
        </authorList>
    </citation>
    <scope>NUCLEOTIDE SEQUENCE [LARGE SCALE GENOMIC DNA]</scope>
    <source>
        <tissue evidence="2">Whole gametophyte</tissue>
    </source>
</reference>
<protein>
    <recommendedName>
        <fullName evidence="1">CRAL-TRIO domain-containing protein</fullName>
    </recommendedName>
</protein>
<gene>
    <name evidence="2" type="ORF">AXG93_4316s1230</name>
</gene>
<dbReference type="EMBL" id="LVLJ01002823">
    <property type="protein sequence ID" value="OAE23591.1"/>
    <property type="molecule type" value="Genomic_DNA"/>
</dbReference>
<feature type="domain" description="CRAL-TRIO" evidence="1">
    <location>
        <begin position="147"/>
        <end position="299"/>
    </location>
</feature>
<accession>A0A176VT98</accession>
<comment type="caution">
    <text evidence="2">The sequence shown here is derived from an EMBL/GenBank/DDBJ whole genome shotgun (WGS) entry which is preliminary data.</text>
</comment>
<name>A0A176VT98_MARPO</name>
<dbReference type="SMART" id="SM00516">
    <property type="entry name" value="SEC14"/>
    <property type="match status" value="1"/>
</dbReference>
<organism evidence="2 3">
    <name type="scientific">Marchantia polymorpha subsp. ruderalis</name>
    <dbReference type="NCBI Taxonomy" id="1480154"/>
    <lineage>
        <taxon>Eukaryota</taxon>
        <taxon>Viridiplantae</taxon>
        <taxon>Streptophyta</taxon>
        <taxon>Embryophyta</taxon>
        <taxon>Marchantiophyta</taxon>
        <taxon>Marchantiopsida</taxon>
        <taxon>Marchantiidae</taxon>
        <taxon>Marchantiales</taxon>
        <taxon>Marchantiaceae</taxon>
        <taxon>Marchantia</taxon>
    </lineage>
</organism>
<dbReference type="Proteomes" id="UP000077202">
    <property type="component" value="Unassembled WGS sequence"/>
</dbReference>
<dbReference type="InterPro" id="IPR036865">
    <property type="entry name" value="CRAL-TRIO_dom_sf"/>
</dbReference>
<dbReference type="InterPro" id="IPR001251">
    <property type="entry name" value="CRAL-TRIO_dom"/>
</dbReference>
<dbReference type="AlphaFoldDB" id="A0A176VT98"/>
<dbReference type="PANTHER" id="PTHR47556">
    <property type="entry name" value="SEC14P-LIKE PHOSPHATIDYLINOSITOL TRANSFER FAMILY PROTEIN"/>
    <property type="match status" value="1"/>
</dbReference>
<dbReference type="SUPFAM" id="SSF46938">
    <property type="entry name" value="CRAL/TRIO N-terminal domain"/>
    <property type="match status" value="1"/>
</dbReference>
<dbReference type="SUPFAM" id="SSF52087">
    <property type="entry name" value="CRAL/TRIO domain"/>
    <property type="match status" value="1"/>
</dbReference>